<comment type="subcellular location">
    <subcellularLocation>
        <location evidence="1">Nucleus inner membrane</location>
        <topology evidence="1">Multi-pass membrane protein</topology>
    </subcellularLocation>
</comment>
<evidence type="ECO:0000256" key="2">
    <source>
        <dbReference type="ARBA" id="ARBA00022692"/>
    </source>
</evidence>
<keyword evidence="9" id="KW-1185">Reference proteome</keyword>
<protein>
    <recommendedName>
        <fullName evidence="7">Ima1 N-terminal domain-containing protein</fullName>
    </recommendedName>
</protein>
<dbReference type="EMBL" id="BAAFSV010000002">
    <property type="protein sequence ID" value="GAB1313492.1"/>
    <property type="molecule type" value="Genomic_DNA"/>
</dbReference>
<evidence type="ECO:0000256" key="6">
    <source>
        <dbReference type="SAM" id="MobiDB-lite"/>
    </source>
</evidence>
<feature type="compositionally biased region" description="Basic and acidic residues" evidence="6">
    <location>
        <begin position="588"/>
        <end position="597"/>
    </location>
</feature>
<keyword evidence="5" id="KW-0539">Nucleus</keyword>
<dbReference type="InterPro" id="IPR042321">
    <property type="entry name" value="Ima1"/>
</dbReference>
<evidence type="ECO:0000313" key="9">
    <source>
        <dbReference type="Proteomes" id="UP001628179"/>
    </source>
</evidence>
<evidence type="ECO:0000256" key="5">
    <source>
        <dbReference type="ARBA" id="ARBA00023242"/>
    </source>
</evidence>
<keyword evidence="2" id="KW-0812">Transmembrane</keyword>
<evidence type="ECO:0000313" key="8">
    <source>
        <dbReference type="EMBL" id="GAB1313492.1"/>
    </source>
</evidence>
<evidence type="ECO:0000256" key="1">
    <source>
        <dbReference type="ARBA" id="ARBA00004473"/>
    </source>
</evidence>
<dbReference type="Pfam" id="PF09779">
    <property type="entry name" value="Ima1_N"/>
    <property type="match status" value="1"/>
</dbReference>
<keyword evidence="3" id="KW-1133">Transmembrane helix</keyword>
<dbReference type="Proteomes" id="UP001628179">
    <property type="component" value="Unassembled WGS sequence"/>
</dbReference>
<gene>
    <name evidence="8" type="ORF">MFIFM68171_03702</name>
</gene>
<evidence type="ECO:0000259" key="7">
    <source>
        <dbReference type="Pfam" id="PF09779"/>
    </source>
</evidence>
<feature type="compositionally biased region" description="Low complexity" evidence="6">
    <location>
        <begin position="391"/>
        <end position="403"/>
    </location>
</feature>
<keyword evidence="4" id="KW-0472">Membrane</keyword>
<feature type="region of interest" description="Disordered" evidence="6">
    <location>
        <begin position="338"/>
        <end position="364"/>
    </location>
</feature>
<feature type="domain" description="Ima1 N-terminal" evidence="7">
    <location>
        <begin position="10"/>
        <end position="138"/>
    </location>
</feature>
<feature type="compositionally biased region" description="Pro residues" evidence="6">
    <location>
        <begin position="381"/>
        <end position="390"/>
    </location>
</feature>
<feature type="compositionally biased region" description="Low complexity" evidence="6">
    <location>
        <begin position="598"/>
        <end position="614"/>
    </location>
</feature>
<comment type="caution">
    <text evidence="8">The sequence shown here is derived from an EMBL/GenBank/DDBJ whole genome shotgun (WGS) entry which is preliminary data.</text>
</comment>
<evidence type="ECO:0000256" key="4">
    <source>
        <dbReference type="ARBA" id="ARBA00023136"/>
    </source>
</evidence>
<dbReference type="PANTHER" id="PTHR28538:SF1">
    <property type="entry name" value="INTEGRAL INNER NUCLEAR MEMBRANE PROTEIN IMA1"/>
    <property type="match status" value="1"/>
</dbReference>
<name>A0ABQ0G6V6_9PEZI</name>
<feature type="compositionally biased region" description="Low complexity" evidence="6">
    <location>
        <begin position="448"/>
        <end position="463"/>
    </location>
</feature>
<accession>A0ABQ0G6V6</accession>
<proteinExistence type="predicted"/>
<feature type="region of interest" description="Disordered" evidence="6">
    <location>
        <begin position="376"/>
        <end position="403"/>
    </location>
</feature>
<dbReference type="InterPro" id="IPR018617">
    <property type="entry name" value="Ima1_N"/>
</dbReference>
<feature type="compositionally biased region" description="Gly residues" evidence="6">
    <location>
        <begin position="628"/>
        <end position="637"/>
    </location>
</feature>
<evidence type="ECO:0000256" key="3">
    <source>
        <dbReference type="ARBA" id="ARBA00022989"/>
    </source>
</evidence>
<dbReference type="RefSeq" id="XP_070915224.1">
    <property type="nucleotide sequence ID" value="XM_071059123.1"/>
</dbReference>
<organism evidence="8 9">
    <name type="scientific">Madurella fahalii</name>
    <dbReference type="NCBI Taxonomy" id="1157608"/>
    <lineage>
        <taxon>Eukaryota</taxon>
        <taxon>Fungi</taxon>
        <taxon>Dikarya</taxon>
        <taxon>Ascomycota</taxon>
        <taxon>Pezizomycotina</taxon>
        <taxon>Sordariomycetes</taxon>
        <taxon>Sordariomycetidae</taxon>
        <taxon>Sordariales</taxon>
        <taxon>Sordariales incertae sedis</taxon>
        <taxon>Madurella</taxon>
    </lineage>
</organism>
<sequence length="646" mass="71408">MRRLHRNRYLTCFYCGRKTSTPYDGRIRHFECPSCDADNYLDEHGDIADPPVATDKEATPIRPFAVPRATSPPSSPSNAPVFCEKCLHNQHLLRASLAQYLPDPEDPDYAERERSFHRFRANQEHLYPQICAECEPKVRQRLEQAAYTAKTDALRHMIDRSASARKSVGRRGWLDVIDLAGQGLWISGFVVQLAWHAAVLYTLLSQYLMWTEVDSGSFAFRMLRTCGPLVGWLLSQEWLLQWSIVAGILGVWWNPRFAQTSRGFTKHVRGVSKWYIYQIMTVTIRVCLRQRVFDLITPGPALLKGQLAGHFFAAFVSFLIFTLAPRSVRTNTAPLFRPSAQPFRLHDPPAQATPSRGRDDRPDDTKAMFELLDEVLHSPTSPNPPSPPLDASPSLPRKSSSLPMGHAHTLAAQTFTHSLQQIDSLHLSHQQQSHRPHMAGGVDEMDWSPTPSTSTPAASTTPPIGFGGGLGAKSKYRAFNTIGQRSSQPFGSAPVEPHKGAFWYKVPPAPTTPAQRLFNPLNRPGTLRSSPAAAAAAAGMKQEIKFRGPEGTTLVREGYGSREGERETEGVRVNFAEPSFFAEQVVRRERGREDPRDGLTGLLGQGLTLDSRSGGSEREGGGWLSSWVGGGGGGGGKGDGKKRKKT</sequence>
<reference evidence="8 9" key="1">
    <citation type="submission" date="2024-09" db="EMBL/GenBank/DDBJ databases">
        <title>Itraconazole resistance in Madurella fahalii resulting from another homologue of gene encoding cytochrome P450 14-alpha sterol demethylase (CYP51).</title>
        <authorList>
            <person name="Yoshioka I."/>
            <person name="Fahal A.H."/>
            <person name="Kaneko S."/>
            <person name="Yaguchi T."/>
        </authorList>
    </citation>
    <scope>NUCLEOTIDE SEQUENCE [LARGE SCALE GENOMIC DNA]</scope>
    <source>
        <strain evidence="8 9">IFM 68171</strain>
    </source>
</reference>
<dbReference type="GeneID" id="98174446"/>
<feature type="region of interest" description="Disordered" evidence="6">
    <location>
        <begin position="588"/>
        <end position="646"/>
    </location>
</feature>
<feature type="region of interest" description="Disordered" evidence="6">
    <location>
        <begin position="425"/>
        <end position="469"/>
    </location>
</feature>
<dbReference type="PANTHER" id="PTHR28538">
    <property type="entry name" value="INTEGRAL INNER NUCLEAR MEMBRANE PROTEIN IMA1"/>
    <property type="match status" value="1"/>
</dbReference>